<keyword evidence="3" id="KW-1185">Reference proteome</keyword>
<evidence type="ECO:0000256" key="1">
    <source>
        <dbReference type="SAM" id="SignalP"/>
    </source>
</evidence>
<feature type="chain" id="PRO_5044822376" evidence="1">
    <location>
        <begin position="22"/>
        <end position="89"/>
    </location>
</feature>
<name>A0ABD0M8I2_9CAEN</name>
<accession>A0ABD0M8I2</accession>
<reference evidence="2 3" key="1">
    <citation type="journal article" date="2023" name="Sci. Data">
        <title>Genome assembly of the Korean intertidal mud-creeper Batillaria attramentaria.</title>
        <authorList>
            <person name="Patra A.K."/>
            <person name="Ho P.T."/>
            <person name="Jun S."/>
            <person name="Lee S.J."/>
            <person name="Kim Y."/>
            <person name="Won Y.J."/>
        </authorList>
    </citation>
    <scope>NUCLEOTIDE SEQUENCE [LARGE SCALE GENOMIC DNA]</scope>
    <source>
        <strain evidence="2">Wonlab-2016</strain>
    </source>
</reference>
<protein>
    <submittedName>
        <fullName evidence="2">Uncharacterized protein</fullName>
    </submittedName>
</protein>
<sequence length="89" mass="9972">MKAFSFLLFAVIVEIVTPQTASPFPQKCCISRKFTATLTETGSINSDSISVMRTSIDYDRRLQAVRVIAFDPKTHQSNETARVVMDNTQ</sequence>
<feature type="signal peptide" evidence="1">
    <location>
        <begin position="1"/>
        <end position="21"/>
    </location>
</feature>
<proteinExistence type="predicted"/>
<feature type="non-terminal residue" evidence="2">
    <location>
        <position position="89"/>
    </location>
</feature>
<dbReference type="EMBL" id="JACVVK020000003">
    <property type="protein sequence ID" value="KAK7507729.1"/>
    <property type="molecule type" value="Genomic_DNA"/>
</dbReference>
<dbReference type="Proteomes" id="UP001519460">
    <property type="component" value="Unassembled WGS sequence"/>
</dbReference>
<evidence type="ECO:0000313" key="3">
    <source>
        <dbReference type="Proteomes" id="UP001519460"/>
    </source>
</evidence>
<dbReference type="AlphaFoldDB" id="A0ABD0M8I2"/>
<organism evidence="2 3">
    <name type="scientific">Batillaria attramentaria</name>
    <dbReference type="NCBI Taxonomy" id="370345"/>
    <lineage>
        <taxon>Eukaryota</taxon>
        <taxon>Metazoa</taxon>
        <taxon>Spiralia</taxon>
        <taxon>Lophotrochozoa</taxon>
        <taxon>Mollusca</taxon>
        <taxon>Gastropoda</taxon>
        <taxon>Caenogastropoda</taxon>
        <taxon>Sorbeoconcha</taxon>
        <taxon>Cerithioidea</taxon>
        <taxon>Batillariidae</taxon>
        <taxon>Batillaria</taxon>
    </lineage>
</organism>
<gene>
    <name evidence="2" type="ORF">BaRGS_00000694</name>
</gene>
<keyword evidence="1" id="KW-0732">Signal</keyword>
<comment type="caution">
    <text evidence="2">The sequence shown here is derived from an EMBL/GenBank/DDBJ whole genome shotgun (WGS) entry which is preliminary data.</text>
</comment>
<evidence type="ECO:0000313" key="2">
    <source>
        <dbReference type="EMBL" id="KAK7507729.1"/>
    </source>
</evidence>